<accession>A0A6N8F4Z5</accession>
<dbReference type="Pfam" id="PF01205">
    <property type="entry name" value="Impact_N"/>
    <property type="match status" value="1"/>
</dbReference>
<dbReference type="EMBL" id="WOCD01000001">
    <property type="protein sequence ID" value="MUH71635.1"/>
    <property type="molecule type" value="Genomic_DNA"/>
</dbReference>
<feature type="domain" description="UPF0029" evidence="3">
    <location>
        <begin position="139"/>
        <end position="187"/>
    </location>
</feature>
<evidence type="ECO:0000259" key="3">
    <source>
        <dbReference type="Pfam" id="PF09186"/>
    </source>
</evidence>
<sequence>MRYQLAETIKNTLEIKKSQFITWLIPIADRAEGMEWLAKSKTEYPDARHHCWAYVLGDSPNSQSAAMSDDGEPSGTAGKPMLNVLQHKPANNVMVIVIRYFGGIKLGAGGLVRAYSQAVEQSFQLATLLPIVPKATLDIVLPFANEQWLRHQCDQLSGNILKVNYQSEVNVTMEIPEAELSTLTDLLVAHQFQYRTLEK</sequence>
<feature type="domain" description="Impact N-terminal" evidence="2">
    <location>
        <begin position="16"/>
        <end position="121"/>
    </location>
</feature>
<dbReference type="OrthoDB" id="9813771at2"/>
<dbReference type="InterPro" id="IPR035647">
    <property type="entry name" value="EFG_III/V"/>
</dbReference>
<dbReference type="InterPro" id="IPR036956">
    <property type="entry name" value="Impact_N_sf"/>
</dbReference>
<gene>
    <name evidence="4" type="ORF">GNP35_03450</name>
</gene>
<dbReference type="NCBIfam" id="TIGR00257">
    <property type="entry name" value="IMPACT_YIGZ"/>
    <property type="match status" value="1"/>
</dbReference>
<dbReference type="GO" id="GO:0006446">
    <property type="term" value="P:regulation of translational initiation"/>
    <property type="evidence" value="ECO:0007669"/>
    <property type="project" value="TreeGrafter"/>
</dbReference>
<dbReference type="Gene3D" id="3.30.230.30">
    <property type="entry name" value="Impact, N-terminal domain"/>
    <property type="match status" value="1"/>
</dbReference>
<dbReference type="InterPro" id="IPR001498">
    <property type="entry name" value="Impact_N"/>
</dbReference>
<reference evidence="4 5" key="1">
    <citation type="submission" date="2019-11" db="EMBL/GenBank/DDBJ databases">
        <title>P. haliotis isolates from Z. marina roots.</title>
        <authorList>
            <person name="Cohen M."/>
            <person name="Jospin G."/>
            <person name="Eisen J.A."/>
            <person name="Coil D.A."/>
        </authorList>
    </citation>
    <scope>NUCLEOTIDE SEQUENCE [LARGE SCALE GENOMIC DNA]</scope>
    <source>
        <strain evidence="4 5">UCD-MCMsp1aY</strain>
    </source>
</reference>
<protein>
    <submittedName>
        <fullName evidence="4">YigZ family protein</fullName>
    </submittedName>
</protein>
<dbReference type="AlphaFoldDB" id="A0A6N8F4Z5"/>
<dbReference type="InterPro" id="IPR015269">
    <property type="entry name" value="UPF0029_Impact_C"/>
</dbReference>
<dbReference type="InterPro" id="IPR023582">
    <property type="entry name" value="Impact"/>
</dbReference>
<organism evidence="4 5">
    <name type="scientific">Psychrosphaera haliotis</name>
    <dbReference type="NCBI Taxonomy" id="555083"/>
    <lineage>
        <taxon>Bacteria</taxon>
        <taxon>Pseudomonadati</taxon>
        <taxon>Pseudomonadota</taxon>
        <taxon>Gammaproteobacteria</taxon>
        <taxon>Alteromonadales</taxon>
        <taxon>Pseudoalteromonadaceae</taxon>
        <taxon>Psychrosphaera</taxon>
    </lineage>
</organism>
<dbReference type="Proteomes" id="UP000439994">
    <property type="component" value="Unassembled WGS sequence"/>
</dbReference>
<evidence type="ECO:0000313" key="4">
    <source>
        <dbReference type="EMBL" id="MUH71635.1"/>
    </source>
</evidence>
<dbReference type="SUPFAM" id="SSF54980">
    <property type="entry name" value="EF-G C-terminal domain-like"/>
    <property type="match status" value="1"/>
</dbReference>
<dbReference type="InterPro" id="IPR015796">
    <property type="entry name" value="Impact_YigZ-like"/>
</dbReference>
<dbReference type="GO" id="GO:0017111">
    <property type="term" value="F:ribonucleoside triphosphate phosphatase activity"/>
    <property type="evidence" value="ECO:0007669"/>
    <property type="project" value="UniProtKB-ARBA"/>
</dbReference>
<evidence type="ECO:0000259" key="2">
    <source>
        <dbReference type="Pfam" id="PF01205"/>
    </source>
</evidence>
<dbReference type="Pfam" id="PF09186">
    <property type="entry name" value="DUF1949"/>
    <property type="match status" value="1"/>
</dbReference>
<dbReference type="PANTHER" id="PTHR16301">
    <property type="entry name" value="IMPACT-RELATED"/>
    <property type="match status" value="1"/>
</dbReference>
<name>A0A6N8F4Z5_9GAMM</name>
<dbReference type="GO" id="GO:0032561">
    <property type="term" value="F:guanyl ribonucleotide binding"/>
    <property type="evidence" value="ECO:0007669"/>
    <property type="project" value="UniProtKB-ARBA"/>
</dbReference>
<comment type="similarity">
    <text evidence="1">Belongs to the IMPACT family.</text>
</comment>
<dbReference type="InterPro" id="IPR020568">
    <property type="entry name" value="Ribosomal_Su5_D2-typ_SF"/>
</dbReference>
<comment type="caution">
    <text evidence="4">The sequence shown here is derived from an EMBL/GenBank/DDBJ whole genome shotgun (WGS) entry which is preliminary data.</text>
</comment>
<proteinExistence type="inferred from homology"/>
<dbReference type="RefSeq" id="WP_155694516.1">
    <property type="nucleotide sequence ID" value="NZ_WOCD01000001.1"/>
</dbReference>
<dbReference type="GO" id="GO:0043168">
    <property type="term" value="F:anion binding"/>
    <property type="evidence" value="ECO:0007669"/>
    <property type="project" value="UniProtKB-ARBA"/>
</dbReference>
<dbReference type="PANTHER" id="PTHR16301:SF20">
    <property type="entry name" value="IMPACT FAMILY MEMBER YIGZ"/>
    <property type="match status" value="1"/>
</dbReference>
<dbReference type="SUPFAM" id="SSF54211">
    <property type="entry name" value="Ribosomal protein S5 domain 2-like"/>
    <property type="match status" value="1"/>
</dbReference>
<evidence type="ECO:0000256" key="1">
    <source>
        <dbReference type="ARBA" id="ARBA00007665"/>
    </source>
</evidence>
<keyword evidence="5" id="KW-1185">Reference proteome</keyword>
<evidence type="ECO:0000313" key="5">
    <source>
        <dbReference type="Proteomes" id="UP000439994"/>
    </source>
</evidence>
<dbReference type="GO" id="GO:0005737">
    <property type="term" value="C:cytoplasm"/>
    <property type="evidence" value="ECO:0007669"/>
    <property type="project" value="TreeGrafter"/>
</dbReference>